<dbReference type="PANTHER" id="PTHR11437:SF11">
    <property type="entry name" value="INACTIVE RIBONUCLEASE-LIKE PROTEIN 13-RELATED"/>
    <property type="match status" value="1"/>
</dbReference>
<dbReference type="EMBL" id="RWIC01001121">
    <property type="protein sequence ID" value="TKC37556.1"/>
    <property type="molecule type" value="Genomic_DNA"/>
</dbReference>
<organism evidence="6 7">
    <name type="scientific">Monodon monoceros</name>
    <name type="common">Narwhal</name>
    <name type="synonym">Ceratodon monodon</name>
    <dbReference type="NCBI Taxonomy" id="40151"/>
    <lineage>
        <taxon>Eukaryota</taxon>
        <taxon>Metazoa</taxon>
        <taxon>Chordata</taxon>
        <taxon>Craniata</taxon>
        <taxon>Vertebrata</taxon>
        <taxon>Euteleostomi</taxon>
        <taxon>Mammalia</taxon>
        <taxon>Eutheria</taxon>
        <taxon>Laurasiatheria</taxon>
        <taxon>Artiodactyla</taxon>
        <taxon>Whippomorpha</taxon>
        <taxon>Cetacea</taxon>
        <taxon>Odontoceti</taxon>
        <taxon>Monodontidae</taxon>
        <taxon>Monodon</taxon>
    </lineage>
</organism>
<dbReference type="AlphaFoldDB" id="A0A4U1ENT1"/>
<evidence type="ECO:0000256" key="4">
    <source>
        <dbReference type="SAM" id="MobiDB-lite"/>
    </source>
</evidence>
<sequence>MLGRGDNGENGKLSNLDNRKNGTPPVVQLLFLQPALVENIQLQLAIKNFRTLHIDYPKVNYAKGFRGYCNGLMSYVWGRQQSWYCPKIHYVLHALWTAIKKFCKYSESFCENYNEYCTVTQDSFPLTICSLSSKQPPTSCYYTSTLTDQRLYLLCSQKYDAEPIDIMGLY</sequence>
<dbReference type="SMART" id="SM00092">
    <property type="entry name" value="RNAse_Pc"/>
    <property type="match status" value="1"/>
</dbReference>
<protein>
    <recommendedName>
        <fullName evidence="5">Ribonuclease A-domain domain-containing protein</fullName>
    </recommendedName>
</protein>
<dbReference type="CDD" id="cd00163">
    <property type="entry name" value="RNase_A"/>
    <property type="match status" value="1"/>
</dbReference>
<keyword evidence="3" id="KW-0964">Secreted</keyword>
<dbReference type="InterPro" id="IPR001427">
    <property type="entry name" value="RNaseA"/>
</dbReference>
<evidence type="ECO:0000313" key="6">
    <source>
        <dbReference type="EMBL" id="TKC37556.1"/>
    </source>
</evidence>
<comment type="caution">
    <text evidence="6">The sequence shown here is derived from an EMBL/GenBank/DDBJ whole genome shotgun (WGS) entry which is preliminary data.</text>
</comment>
<dbReference type="PANTHER" id="PTHR11437">
    <property type="entry name" value="RIBONUCLEASE"/>
    <property type="match status" value="1"/>
</dbReference>
<name>A0A4U1ENT1_MONMO</name>
<gene>
    <name evidence="6" type="ORF">EI555_012791</name>
</gene>
<evidence type="ECO:0000259" key="5">
    <source>
        <dbReference type="SMART" id="SM00092"/>
    </source>
</evidence>
<proteinExistence type="inferred from homology"/>
<dbReference type="Gene3D" id="3.10.130.10">
    <property type="entry name" value="Ribonuclease A-like domain"/>
    <property type="match status" value="1"/>
</dbReference>
<reference evidence="7" key="1">
    <citation type="journal article" date="2019" name="IScience">
        <title>Narwhal Genome Reveals Long-Term Low Genetic Diversity despite Current Large Abundance Size.</title>
        <authorList>
            <person name="Westbury M.V."/>
            <person name="Petersen B."/>
            <person name="Garde E."/>
            <person name="Heide-Jorgensen M.P."/>
            <person name="Lorenzen E.D."/>
        </authorList>
    </citation>
    <scope>NUCLEOTIDE SEQUENCE [LARGE SCALE GENOMIC DNA]</scope>
</reference>
<dbReference type="InterPro" id="IPR036816">
    <property type="entry name" value="RNaseA-like_dom_sf"/>
</dbReference>
<dbReference type="GO" id="GO:0050830">
    <property type="term" value="P:defense response to Gram-positive bacterium"/>
    <property type="evidence" value="ECO:0007669"/>
    <property type="project" value="TreeGrafter"/>
</dbReference>
<evidence type="ECO:0000256" key="2">
    <source>
        <dbReference type="ARBA" id="ARBA00005600"/>
    </source>
</evidence>
<dbReference type="SUPFAM" id="SSF54076">
    <property type="entry name" value="RNase A-like"/>
    <property type="match status" value="1"/>
</dbReference>
<feature type="domain" description="Ribonuclease A-domain" evidence="5">
    <location>
        <begin position="41"/>
        <end position="163"/>
    </location>
</feature>
<accession>A0A4U1ENT1</accession>
<feature type="region of interest" description="Disordered" evidence="4">
    <location>
        <begin position="1"/>
        <end position="20"/>
    </location>
</feature>
<evidence type="ECO:0000313" key="7">
    <source>
        <dbReference type="Proteomes" id="UP000308365"/>
    </source>
</evidence>
<dbReference type="Proteomes" id="UP000308365">
    <property type="component" value="Unassembled WGS sequence"/>
</dbReference>
<evidence type="ECO:0000256" key="1">
    <source>
        <dbReference type="ARBA" id="ARBA00004613"/>
    </source>
</evidence>
<dbReference type="GO" id="GO:0003676">
    <property type="term" value="F:nucleic acid binding"/>
    <property type="evidence" value="ECO:0007669"/>
    <property type="project" value="InterPro"/>
</dbReference>
<evidence type="ECO:0000256" key="3">
    <source>
        <dbReference type="ARBA" id="ARBA00022525"/>
    </source>
</evidence>
<dbReference type="InterPro" id="IPR023412">
    <property type="entry name" value="RNaseA_domain"/>
</dbReference>
<dbReference type="GO" id="GO:0005576">
    <property type="term" value="C:extracellular region"/>
    <property type="evidence" value="ECO:0007669"/>
    <property type="project" value="UniProtKB-SubCell"/>
</dbReference>
<comment type="similarity">
    <text evidence="2">Belongs to the pancreatic ribonuclease family.</text>
</comment>
<dbReference type="Pfam" id="PF00074">
    <property type="entry name" value="RnaseA"/>
    <property type="match status" value="1"/>
</dbReference>
<comment type="subcellular location">
    <subcellularLocation>
        <location evidence="1">Secreted</location>
    </subcellularLocation>
</comment>